<dbReference type="InterPro" id="IPR035940">
    <property type="entry name" value="CAP_sf"/>
</dbReference>
<comment type="similarity">
    <text evidence="2">Belongs to the CRISP family.</text>
</comment>
<feature type="domain" description="SCP" evidence="9">
    <location>
        <begin position="31"/>
        <end position="165"/>
    </location>
</feature>
<evidence type="ECO:0000259" key="9">
    <source>
        <dbReference type="SMART" id="SM00198"/>
    </source>
</evidence>
<dbReference type="CDD" id="cd05381">
    <property type="entry name" value="CAP_PR-1"/>
    <property type="match status" value="1"/>
</dbReference>
<dbReference type="InterPro" id="IPR018244">
    <property type="entry name" value="Allrgn_V5/Tpx1_CS"/>
</dbReference>
<dbReference type="AlphaFoldDB" id="A0AAD8TGR2"/>
<dbReference type="SUPFAM" id="SSF55797">
    <property type="entry name" value="PR-1-like"/>
    <property type="match status" value="1"/>
</dbReference>
<evidence type="ECO:0000313" key="10">
    <source>
        <dbReference type="EMBL" id="KAK1681502.1"/>
    </source>
</evidence>
<dbReference type="Gene3D" id="3.40.33.10">
    <property type="entry name" value="CAP"/>
    <property type="match status" value="1"/>
</dbReference>
<dbReference type="GO" id="GO:0005576">
    <property type="term" value="C:extracellular region"/>
    <property type="evidence" value="ECO:0007669"/>
    <property type="project" value="InterPro"/>
</dbReference>
<dbReference type="InterPro" id="IPR001283">
    <property type="entry name" value="CRISP-related"/>
</dbReference>
<proteinExistence type="inferred from homology"/>
<gene>
    <name evidence="10" type="ORF">QYE76_042350</name>
</gene>
<keyword evidence="6" id="KW-0568">Pathogenesis-related protein</keyword>
<keyword evidence="4" id="KW-0611">Plant defense</keyword>
<dbReference type="EMBL" id="JAUUTY010000002">
    <property type="protein sequence ID" value="KAK1681502.1"/>
    <property type="molecule type" value="Genomic_DNA"/>
</dbReference>
<dbReference type="FunFam" id="3.40.33.10:FF:000009">
    <property type="entry name" value="Pathogenesis-related protein 1"/>
    <property type="match status" value="1"/>
</dbReference>
<dbReference type="GO" id="GO:0006952">
    <property type="term" value="P:defense response"/>
    <property type="evidence" value="ECO:0007669"/>
    <property type="project" value="UniProtKB-KW"/>
</dbReference>
<keyword evidence="11" id="KW-1185">Reference proteome</keyword>
<evidence type="ECO:0000256" key="1">
    <source>
        <dbReference type="ARBA" id="ARBA00003143"/>
    </source>
</evidence>
<comment type="function">
    <text evidence="1">Probably involved in the defense reaction of plants against pathogens.</text>
</comment>
<dbReference type="PANTHER" id="PTHR10334">
    <property type="entry name" value="CYSTEINE-RICH SECRETORY PROTEIN-RELATED"/>
    <property type="match status" value="1"/>
</dbReference>
<keyword evidence="5" id="KW-1015">Disulfide bond</keyword>
<dbReference type="SMART" id="SM00198">
    <property type="entry name" value="SCP"/>
    <property type="match status" value="1"/>
</dbReference>
<evidence type="ECO:0000256" key="6">
    <source>
        <dbReference type="ARBA" id="ARBA00023265"/>
    </source>
</evidence>
<evidence type="ECO:0000256" key="2">
    <source>
        <dbReference type="ARBA" id="ARBA00009923"/>
    </source>
</evidence>
<evidence type="ECO:0000256" key="7">
    <source>
        <dbReference type="ARBA" id="ARBA00023283"/>
    </source>
</evidence>
<accession>A0AAD8TGR2</accession>
<evidence type="ECO:0000256" key="3">
    <source>
        <dbReference type="ARBA" id="ARBA00022729"/>
    </source>
</evidence>
<evidence type="ECO:0000313" key="11">
    <source>
        <dbReference type="Proteomes" id="UP001231189"/>
    </source>
</evidence>
<dbReference type="InterPro" id="IPR014044">
    <property type="entry name" value="CAP_dom"/>
</dbReference>
<sequence length="169" mass="17936">MECYSSKLAWSLVLAFAMASAAGIAPCAAQNAPSDFVSPHNASRAAVGVGPVTWDATVVAYAQNYSNVRKADCKLQHSGGPYGENIFWGSSGYAWSASDAVTSWTSEKQYYNYATNTCSAGHICGHYTQVVWRSSTAIGCARVVCDNNAGVFIVCTYSPPGNYGGQKPY</sequence>
<dbReference type="Pfam" id="PF00188">
    <property type="entry name" value="CAP"/>
    <property type="match status" value="1"/>
</dbReference>
<evidence type="ECO:0000256" key="5">
    <source>
        <dbReference type="ARBA" id="ARBA00023157"/>
    </source>
</evidence>
<keyword evidence="7" id="KW-0873">Pyrrolidone carboxylic acid</keyword>
<protein>
    <recommendedName>
        <fullName evidence="9">SCP domain-containing protein</fullName>
    </recommendedName>
</protein>
<dbReference type="PRINTS" id="PR00837">
    <property type="entry name" value="V5TPXLIKE"/>
</dbReference>
<dbReference type="Proteomes" id="UP001231189">
    <property type="component" value="Unassembled WGS sequence"/>
</dbReference>
<evidence type="ECO:0000256" key="4">
    <source>
        <dbReference type="ARBA" id="ARBA00022821"/>
    </source>
</evidence>
<evidence type="ECO:0000256" key="8">
    <source>
        <dbReference type="SAM" id="SignalP"/>
    </source>
</evidence>
<feature type="chain" id="PRO_5042197645" description="SCP domain-containing protein" evidence="8">
    <location>
        <begin position="24"/>
        <end position="169"/>
    </location>
</feature>
<feature type="signal peptide" evidence="8">
    <location>
        <begin position="1"/>
        <end position="23"/>
    </location>
</feature>
<comment type="caution">
    <text evidence="10">The sequence shown here is derived from an EMBL/GenBank/DDBJ whole genome shotgun (WGS) entry which is preliminary data.</text>
</comment>
<organism evidence="10 11">
    <name type="scientific">Lolium multiflorum</name>
    <name type="common">Italian ryegrass</name>
    <name type="synonym">Lolium perenne subsp. multiflorum</name>
    <dbReference type="NCBI Taxonomy" id="4521"/>
    <lineage>
        <taxon>Eukaryota</taxon>
        <taxon>Viridiplantae</taxon>
        <taxon>Streptophyta</taxon>
        <taxon>Embryophyta</taxon>
        <taxon>Tracheophyta</taxon>
        <taxon>Spermatophyta</taxon>
        <taxon>Magnoliopsida</taxon>
        <taxon>Liliopsida</taxon>
        <taxon>Poales</taxon>
        <taxon>Poaceae</taxon>
        <taxon>BOP clade</taxon>
        <taxon>Pooideae</taxon>
        <taxon>Poodae</taxon>
        <taxon>Poeae</taxon>
        <taxon>Poeae Chloroplast Group 2 (Poeae type)</taxon>
        <taxon>Loliodinae</taxon>
        <taxon>Loliinae</taxon>
        <taxon>Lolium</taxon>
    </lineage>
</organism>
<dbReference type="PROSITE" id="PS01009">
    <property type="entry name" value="CRISP_1"/>
    <property type="match status" value="1"/>
</dbReference>
<keyword evidence="3 8" id="KW-0732">Signal</keyword>
<reference evidence="10" key="1">
    <citation type="submission" date="2023-07" db="EMBL/GenBank/DDBJ databases">
        <title>A chromosome-level genome assembly of Lolium multiflorum.</title>
        <authorList>
            <person name="Chen Y."/>
            <person name="Copetti D."/>
            <person name="Kolliker R."/>
            <person name="Studer B."/>
        </authorList>
    </citation>
    <scope>NUCLEOTIDE SEQUENCE</scope>
    <source>
        <strain evidence="10">02402/16</strain>
        <tissue evidence="10">Leaf</tissue>
    </source>
</reference>
<name>A0AAD8TGR2_LOLMU</name>